<evidence type="ECO:0000256" key="3">
    <source>
        <dbReference type="SAM" id="Phobius"/>
    </source>
</evidence>
<evidence type="ECO:0000259" key="5">
    <source>
        <dbReference type="Pfam" id="PF13399"/>
    </source>
</evidence>
<keyword evidence="3" id="KW-0812">Transmembrane</keyword>
<sequence>MGQSSVRGEGARERASRARELGWDESLYEDGSGHASGTGSTDGGRGRGPGGTVPRARRARGGSGGDGGPGDGGPGGDEGAVATDSPGRTGGKGGGSGTGHRRGGPRRRARKSGKRRILRWVAVTLSLLILGTAGAGYLYYQHLNGNLRGGARAGGDSGVKKAAPNALGDTPLNILLIGSDDRSDARNVALGGGKNDRNRKPLADVQMLLHVSADRKNASIISIPRDTVVPIPKCTDDKGQTYAATNTRPINETLSRGGPGCTLTTWETLTGVYIDHWIMVDFVGVVAMADEVGGVPVCVKTGVYDKSTPQQKGGSGLKLPKGTTEVKGEQALQWLRTRHAFGSDQNRAKAQHMYMNGMMKKLQEQNAWTDTGRLTGLAETATTALAVSDEIKSVSKLFNLSMQLKNVKLDRLTTATVPTREYPGNPKAWLELVPSAADKMWAMLRDDVAMDKNGDPADAKPKPKSSAPAKPSVAAEAPDSFGVTVVNGTAGDDRPAAKGRAGTVAELLQGKGFDRADASREAQPRKDTVVFYPKGDGDQGKANAQSVATALGLPAAAARADAQVTDVTLIVGADWREGSTYKKPQVEAGDLPEGASDKADCMDVYSVYQWDGKS</sequence>
<comment type="similarity">
    <text evidence="1">Belongs to the LytR/CpsA/Psr (LCP) family.</text>
</comment>
<dbReference type="PANTHER" id="PTHR33392:SF6">
    <property type="entry name" value="POLYISOPRENYL-TEICHOIC ACID--PEPTIDOGLYCAN TEICHOIC ACID TRANSFERASE TAGU"/>
    <property type="match status" value="1"/>
</dbReference>
<evidence type="ECO:0000256" key="1">
    <source>
        <dbReference type="ARBA" id="ARBA00006068"/>
    </source>
</evidence>
<dbReference type="PANTHER" id="PTHR33392">
    <property type="entry name" value="POLYISOPRENYL-TEICHOIC ACID--PEPTIDOGLYCAN TEICHOIC ACID TRANSFERASE TAGU"/>
    <property type="match status" value="1"/>
</dbReference>
<feature type="transmembrane region" description="Helical" evidence="3">
    <location>
        <begin position="117"/>
        <end position="140"/>
    </location>
</feature>
<evidence type="ECO:0000256" key="2">
    <source>
        <dbReference type="SAM" id="MobiDB-lite"/>
    </source>
</evidence>
<dbReference type="Pfam" id="PF03816">
    <property type="entry name" value="LytR_cpsA_psr"/>
    <property type="match status" value="1"/>
</dbReference>
<keyword evidence="3" id="KW-1133">Transmembrane helix</keyword>
<feature type="compositionally biased region" description="Low complexity" evidence="2">
    <location>
        <begin position="464"/>
        <end position="476"/>
    </location>
</feature>
<feature type="compositionally biased region" description="Gly residues" evidence="2">
    <location>
        <begin position="61"/>
        <end position="78"/>
    </location>
</feature>
<feature type="compositionally biased region" description="Basic and acidic residues" evidence="2">
    <location>
        <begin position="9"/>
        <end position="22"/>
    </location>
</feature>
<dbReference type="Gene3D" id="3.40.630.190">
    <property type="entry name" value="LCP protein"/>
    <property type="match status" value="1"/>
</dbReference>
<feature type="compositionally biased region" description="Basic residues" evidence="2">
    <location>
        <begin position="99"/>
        <end position="114"/>
    </location>
</feature>
<accession>A0ABY9RXH3</accession>
<keyword evidence="7" id="KW-1185">Reference proteome</keyword>
<evidence type="ECO:0000259" key="4">
    <source>
        <dbReference type="Pfam" id="PF03816"/>
    </source>
</evidence>
<dbReference type="InterPro" id="IPR027381">
    <property type="entry name" value="LytR/CpsA/Psr_C"/>
</dbReference>
<feature type="compositionally biased region" description="Gly residues" evidence="2">
    <location>
        <begin position="88"/>
        <end position="98"/>
    </location>
</feature>
<dbReference type="Proteomes" id="UP001250858">
    <property type="component" value="Chromosome"/>
</dbReference>
<feature type="region of interest" description="Disordered" evidence="2">
    <location>
        <begin position="451"/>
        <end position="476"/>
    </location>
</feature>
<evidence type="ECO:0000313" key="7">
    <source>
        <dbReference type="Proteomes" id="UP001250858"/>
    </source>
</evidence>
<dbReference type="InterPro" id="IPR050922">
    <property type="entry name" value="LytR/CpsA/Psr_CW_biosynth"/>
</dbReference>
<name>A0ABY9RXH3_9ACTN</name>
<evidence type="ECO:0000313" key="6">
    <source>
        <dbReference type="EMBL" id="WMX46715.1"/>
    </source>
</evidence>
<feature type="region of interest" description="Disordered" evidence="2">
    <location>
        <begin position="1"/>
        <end position="114"/>
    </location>
</feature>
<dbReference type="NCBIfam" id="TIGR00350">
    <property type="entry name" value="lytR_cpsA_psr"/>
    <property type="match status" value="1"/>
</dbReference>
<organism evidence="6 7">
    <name type="scientific">Streptomyces roseicoloratus</name>
    <dbReference type="NCBI Taxonomy" id="2508722"/>
    <lineage>
        <taxon>Bacteria</taxon>
        <taxon>Bacillati</taxon>
        <taxon>Actinomycetota</taxon>
        <taxon>Actinomycetes</taxon>
        <taxon>Kitasatosporales</taxon>
        <taxon>Streptomycetaceae</taxon>
        <taxon>Streptomyces</taxon>
    </lineage>
</organism>
<protein>
    <submittedName>
        <fullName evidence="6">LCP family protein</fullName>
    </submittedName>
</protein>
<feature type="compositionally biased region" description="Basic and acidic residues" evidence="2">
    <location>
        <begin position="451"/>
        <end position="461"/>
    </location>
</feature>
<feature type="domain" description="Cell envelope-related transcriptional attenuator" evidence="4">
    <location>
        <begin position="203"/>
        <end position="363"/>
    </location>
</feature>
<feature type="domain" description="LytR/CpsA/Psr regulator C-terminal" evidence="5">
    <location>
        <begin position="483"/>
        <end position="575"/>
    </location>
</feature>
<gene>
    <name evidence="6" type="ORF">RGF97_20385</name>
</gene>
<keyword evidence="3" id="KW-0472">Membrane</keyword>
<dbReference type="EMBL" id="CP133762">
    <property type="protein sequence ID" value="WMX46715.1"/>
    <property type="molecule type" value="Genomic_DNA"/>
</dbReference>
<feature type="compositionally biased region" description="Gly residues" evidence="2">
    <location>
        <begin position="34"/>
        <end position="51"/>
    </location>
</feature>
<dbReference type="RefSeq" id="WP_309549100.1">
    <property type="nucleotide sequence ID" value="NZ_CP133762.1"/>
</dbReference>
<reference evidence="6 7" key="1">
    <citation type="submission" date="2023-09" db="EMBL/GenBank/DDBJ databases">
        <title>Complete genome of Streptomyces roseicoloratus T14.</title>
        <authorList>
            <person name="Bashizi T."/>
            <person name="Kim M.-J."/>
            <person name="Lee G."/>
            <person name="Tagele S.B."/>
            <person name="Shin J.-H."/>
        </authorList>
    </citation>
    <scope>NUCLEOTIDE SEQUENCE [LARGE SCALE GENOMIC DNA]</scope>
    <source>
        <strain evidence="6 7">T14</strain>
    </source>
</reference>
<dbReference type="Pfam" id="PF13399">
    <property type="entry name" value="LytR_C"/>
    <property type="match status" value="1"/>
</dbReference>
<dbReference type="InterPro" id="IPR004474">
    <property type="entry name" value="LytR_CpsA_psr"/>
</dbReference>
<dbReference type="Gene3D" id="3.30.70.2390">
    <property type="match status" value="1"/>
</dbReference>
<proteinExistence type="inferred from homology"/>